<evidence type="ECO:0008006" key="3">
    <source>
        <dbReference type="Google" id="ProtNLM"/>
    </source>
</evidence>
<protein>
    <recommendedName>
        <fullName evidence="3">HEAT repeat domain-containing protein</fullName>
    </recommendedName>
</protein>
<accession>A0A8J4AB29</accession>
<organism evidence="1 2">
    <name type="scientific">Actinocatenispora comari</name>
    <dbReference type="NCBI Taxonomy" id="2807577"/>
    <lineage>
        <taxon>Bacteria</taxon>
        <taxon>Bacillati</taxon>
        <taxon>Actinomycetota</taxon>
        <taxon>Actinomycetes</taxon>
        <taxon>Micromonosporales</taxon>
        <taxon>Micromonosporaceae</taxon>
        <taxon>Actinocatenispora</taxon>
    </lineage>
</organism>
<dbReference type="AlphaFoldDB" id="A0A8J4AB29"/>
<proteinExistence type="predicted"/>
<evidence type="ECO:0000313" key="1">
    <source>
        <dbReference type="EMBL" id="GIL27094.1"/>
    </source>
</evidence>
<sequence length="216" mass="23252">MSGVSVSGVSVSVSVHACPAALDAGWASLWQPERMGETPVELARATERRLGVDEMVARCVALLRHGDPFAEVEFIVWLAGASAASEMRLRTPEDDPSLLYWPRVWAARALVYVWDDAAIPAVLDALGDDAWRVREMAAKVVIAHELGEAGDRLVPLLSDPVPRVRAAAARALGVVGEAEHAPALREATADDESQVSTRAAAALRSMSRRLDRDLLD</sequence>
<dbReference type="Gene3D" id="1.25.10.10">
    <property type="entry name" value="Leucine-rich Repeat Variant"/>
    <property type="match status" value="1"/>
</dbReference>
<dbReference type="InterPro" id="IPR004155">
    <property type="entry name" value="PBS_lyase_HEAT"/>
</dbReference>
<gene>
    <name evidence="1" type="ORF">NUM_23480</name>
</gene>
<dbReference type="SUPFAM" id="SSF48371">
    <property type="entry name" value="ARM repeat"/>
    <property type="match status" value="1"/>
</dbReference>
<dbReference type="Pfam" id="PF13646">
    <property type="entry name" value="HEAT_2"/>
    <property type="match status" value="1"/>
</dbReference>
<dbReference type="EMBL" id="BOPO01000037">
    <property type="protein sequence ID" value="GIL27094.1"/>
    <property type="molecule type" value="Genomic_DNA"/>
</dbReference>
<dbReference type="Proteomes" id="UP000614996">
    <property type="component" value="Unassembled WGS sequence"/>
</dbReference>
<comment type="caution">
    <text evidence="1">The sequence shown here is derived from an EMBL/GenBank/DDBJ whole genome shotgun (WGS) entry which is preliminary data.</text>
</comment>
<dbReference type="InterPro" id="IPR011989">
    <property type="entry name" value="ARM-like"/>
</dbReference>
<dbReference type="SMART" id="SM00567">
    <property type="entry name" value="EZ_HEAT"/>
    <property type="match status" value="3"/>
</dbReference>
<keyword evidence="2" id="KW-1185">Reference proteome</keyword>
<evidence type="ECO:0000313" key="2">
    <source>
        <dbReference type="Proteomes" id="UP000614996"/>
    </source>
</evidence>
<reference evidence="2" key="1">
    <citation type="journal article" date="2021" name="Int. J. Syst. Evol. Microbiol.">
        <title>Actinocatenispora comari sp. nov., an endophytic actinomycete isolated from aerial parts of Comarum salesowianum.</title>
        <authorList>
            <person name="Oyunbileg N."/>
            <person name="Iizaka Y."/>
            <person name="Hamada M."/>
            <person name="Davaapurev B.O."/>
            <person name="Fukumoto A."/>
            <person name="Tsetseg B."/>
            <person name="Kato F."/>
            <person name="Tamura T."/>
            <person name="Batkhuu J."/>
            <person name="Anzai Y."/>
        </authorList>
    </citation>
    <scope>NUCLEOTIDE SEQUENCE [LARGE SCALE GENOMIC DNA]</scope>
    <source>
        <strain evidence="2">NUM-2625</strain>
    </source>
</reference>
<dbReference type="InterPro" id="IPR016024">
    <property type="entry name" value="ARM-type_fold"/>
</dbReference>
<name>A0A8J4AB29_9ACTN</name>